<evidence type="ECO:0000313" key="2">
    <source>
        <dbReference type="EMBL" id="KAL1503438.1"/>
    </source>
</evidence>
<reference evidence="2 3" key="1">
    <citation type="journal article" date="2024" name="Science">
        <title>Giant polyketide synthase enzymes in the biosynthesis of giant marine polyether toxins.</title>
        <authorList>
            <person name="Fallon T.R."/>
            <person name="Shende V.V."/>
            <person name="Wierzbicki I.H."/>
            <person name="Pendleton A.L."/>
            <person name="Watervoot N.F."/>
            <person name="Auber R.P."/>
            <person name="Gonzalez D.J."/>
            <person name="Wisecaver J.H."/>
            <person name="Moore B.S."/>
        </authorList>
    </citation>
    <scope>NUCLEOTIDE SEQUENCE [LARGE SCALE GENOMIC DNA]</scope>
    <source>
        <strain evidence="2 3">12B1</strain>
    </source>
</reference>
<dbReference type="AlphaFoldDB" id="A0AB34IQN7"/>
<dbReference type="EMBL" id="JBGBPQ010000021">
    <property type="protein sequence ID" value="KAL1503438.1"/>
    <property type="molecule type" value="Genomic_DNA"/>
</dbReference>
<evidence type="ECO:0000256" key="1">
    <source>
        <dbReference type="SAM" id="MobiDB-lite"/>
    </source>
</evidence>
<accession>A0AB34IQN7</accession>
<keyword evidence="3" id="KW-1185">Reference proteome</keyword>
<sequence length="137" mass="14342">MNPPTRQVDGIKAEHASAPPLDVPEPEAASGEVVQARSRLGTTSQGVAHDEFAHDLEQKHGESSRNAAEAAAVSSSPPPDVPEGGAASHEVMQARSHPGTTRQQVAHEELARVIDQEGVVRRVLGPPPRAEAKADSS</sequence>
<feature type="compositionally biased region" description="Low complexity" evidence="1">
    <location>
        <begin position="64"/>
        <end position="75"/>
    </location>
</feature>
<organism evidence="2 3">
    <name type="scientific">Prymnesium parvum</name>
    <name type="common">Toxic golden alga</name>
    <dbReference type="NCBI Taxonomy" id="97485"/>
    <lineage>
        <taxon>Eukaryota</taxon>
        <taxon>Haptista</taxon>
        <taxon>Haptophyta</taxon>
        <taxon>Prymnesiophyceae</taxon>
        <taxon>Prymnesiales</taxon>
        <taxon>Prymnesiaceae</taxon>
        <taxon>Prymnesium</taxon>
    </lineage>
</organism>
<name>A0AB34IQN7_PRYPA</name>
<dbReference type="Proteomes" id="UP001515480">
    <property type="component" value="Unassembled WGS sequence"/>
</dbReference>
<comment type="caution">
    <text evidence="2">The sequence shown here is derived from an EMBL/GenBank/DDBJ whole genome shotgun (WGS) entry which is preliminary data.</text>
</comment>
<proteinExistence type="predicted"/>
<feature type="region of interest" description="Disordered" evidence="1">
    <location>
        <begin position="1"/>
        <end position="105"/>
    </location>
</feature>
<evidence type="ECO:0000313" key="3">
    <source>
        <dbReference type="Proteomes" id="UP001515480"/>
    </source>
</evidence>
<protein>
    <submittedName>
        <fullName evidence="2">Uncharacterized protein</fullName>
    </submittedName>
</protein>
<feature type="compositionally biased region" description="Basic and acidic residues" evidence="1">
    <location>
        <begin position="48"/>
        <end position="63"/>
    </location>
</feature>
<gene>
    <name evidence="2" type="ORF">AB1Y20_011926</name>
</gene>